<dbReference type="EMBL" id="JBHUEY010000012">
    <property type="protein sequence ID" value="MFD1785645.1"/>
    <property type="molecule type" value="Genomic_DNA"/>
</dbReference>
<dbReference type="InterPro" id="IPR032581">
    <property type="entry name" value="DUF4917"/>
</dbReference>
<protein>
    <submittedName>
        <fullName evidence="1">DUF4917 family protein</fullName>
    </submittedName>
</protein>
<comment type="caution">
    <text evidence="1">The sequence shown here is derived from an EMBL/GenBank/DDBJ whole genome shotgun (WGS) entry which is preliminary data.</text>
</comment>
<organism evidence="1 2">
    <name type="scientific">Phenylobacterium terrae</name>
    <dbReference type="NCBI Taxonomy" id="2665495"/>
    <lineage>
        <taxon>Bacteria</taxon>
        <taxon>Pseudomonadati</taxon>
        <taxon>Pseudomonadota</taxon>
        <taxon>Alphaproteobacteria</taxon>
        <taxon>Caulobacterales</taxon>
        <taxon>Caulobacteraceae</taxon>
        <taxon>Phenylobacterium</taxon>
    </lineage>
</organism>
<dbReference type="Pfam" id="PF16263">
    <property type="entry name" value="DUF4917"/>
    <property type="match status" value="1"/>
</dbReference>
<gene>
    <name evidence="1" type="ORF">ACFSC0_19780</name>
</gene>
<reference evidence="2" key="1">
    <citation type="journal article" date="2019" name="Int. J. Syst. Evol. Microbiol.">
        <title>The Global Catalogue of Microorganisms (GCM) 10K type strain sequencing project: providing services to taxonomists for standard genome sequencing and annotation.</title>
        <authorList>
            <consortium name="The Broad Institute Genomics Platform"/>
            <consortium name="The Broad Institute Genome Sequencing Center for Infectious Disease"/>
            <person name="Wu L."/>
            <person name="Ma J."/>
        </authorList>
    </citation>
    <scope>NUCLEOTIDE SEQUENCE [LARGE SCALE GENOMIC DNA]</scope>
    <source>
        <strain evidence="2">DFY28</strain>
    </source>
</reference>
<proteinExistence type="predicted"/>
<evidence type="ECO:0000313" key="1">
    <source>
        <dbReference type="EMBL" id="MFD1785645.1"/>
    </source>
</evidence>
<accession>A0ABW4NA95</accession>
<dbReference type="RefSeq" id="WP_377281682.1">
    <property type="nucleotide sequence ID" value="NZ_JBHRSI010000004.1"/>
</dbReference>
<sequence length="341" mass="37468">MTADIVTFDQALAESDAQPRDILLGNGFSIAAHPPFAYGGLLQAADLDAEVRAIFAAARTTNFEAVMRYWLAEAFNGSAATRSDALAKVDLLKRTLVEAVHRVHPARRTAIGPERWAHCEQFLTNFIGRARDRRRLAGRVFTTNYDLLLWWAVTPDRGRHKPDKLFKGHDGFRLDQYEGLGSADLIYLHGALHLFPAGRGVRKLSYSDAKGALHDQVAAHLRAGAYPIFVSEGASTLKRPSGDGYLREALTKFGYTAKSPDRALFTLGHGLGLEDDHIFEAVKRGKIRRVFLGAYGAQEIEAFKAIAKTWIEARAAAGKPQLSVAIYDTKGLAWGPPANSR</sequence>
<dbReference type="Proteomes" id="UP001597237">
    <property type="component" value="Unassembled WGS sequence"/>
</dbReference>
<evidence type="ECO:0000313" key="2">
    <source>
        <dbReference type="Proteomes" id="UP001597237"/>
    </source>
</evidence>
<keyword evidence="2" id="KW-1185">Reference proteome</keyword>
<name>A0ABW4NA95_9CAUL</name>